<comment type="caution">
    <text evidence="1">The sequence shown here is derived from an EMBL/GenBank/DDBJ whole genome shotgun (WGS) entry which is preliminary data.</text>
</comment>
<evidence type="ECO:0000313" key="2">
    <source>
        <dbReference type="Proteomes" id="UP001519460"/>
    </source>
</evidence>
<dbReference type="Proteomes" id="UP001519460">
    <property type="component" value="Unassembled WGS sequence"/>
</dbReference>
<protein>
    <submittedName>
        <fullName evidence="1">Uncharacterized protein</fullName>
    </submittedName>
</protein>
<name>A0ABD0K6W5_9CAEN</name>
<accession>A0ABD0K6W5</accession>
<dbReference type="AlphaFoldDB" id="A0ABD0K6W5"/>
<sequence length="73" mass="8224">GVVGKKMKNIKLLLVVTSRSHHGTRACERPVDAMKAGDKKIRVYFKPLCVSSSFMFSCRRRPEGRGTRRVSVC</sequence>
<feature type="non-terminal residue" evidence="1">
    <location>
        <position position="1"/>
    </location>
</feature>
<keyword evidence="2" id="KW-1185">Reference proteome</keyword>
<organism evidence="1 2">
    <name type="scientific">Batillaria attramentaria</name>
    <dbReference type="NCBI Taxonomy" id="370345"/>
    <lineage>
        <taxon>Eukaryota</taxon>
        <taxon>Metazoa</taxon>
        <taxon>Spiralia</taxon>
        <taxon>Lophotrochozoa</taxon>
        <taxon>Mollusca</taxon>
        <taxon>Gastropoda</taxon>
        <taxon>Caenogastropoda</taxon>
        <taxon>Sorbeoconcha</taxon>
        <taxon>Cerithioidea</taxon>
        <taxon>Batillariidae</taxon>
        <taxon>Batillaria</taxon>
    </lineage>
</organism>
<dbReference type="EMBL" id="JACVVK020000232">
    <property type="protein sequence ID" value="KAK7483140.1"/>
    <property type="molecule type" value="Genomic_DNA"/>
</dbReference>
<proteinExistence type="predicted"/>
<reference evidence="1 2" key="1">
    <citation type="journal article" date="2023" name="Sci. Data">
        <title>Genome assembly of the Korean intertidal mud-creeper Batillaria attramentaria.</title>
        <authorList>
            <person name="Patra A.K."/>
            <person name="Ho P.T."/>
            <person name="Jun S."/>
            <person name="Lee S.J."/>
            <person name="Kim Y."/>
            <person name="Won Y.J."/>
        </authorList>
    </citation>
    <scope>NUCLEOTIDE SEQUENCE [LARGE SCALE GENOMIC DNA]</scope>
    <source>
        <strain evidence="1">Wonlab-2016</strain>
    </source>
</reference>
<feature type="non-terminal residue" evidence="1">
    <location>
        <position position="73"/>
    </location>
</feature>
<evidence type="ECO:0000313" key="1">
    <source>
        <dbReference type="EMBL" id="KAK7483140.1"/>
    </source>
</evidence>
<gene>
    <name evidence="1" type="ORF">BaRGS_00025636</name>
</gene>